<protein>
    <recommendedName>
        <fullName evidence="4">Glycosyltransferase family 39 protein</fullName>
    </recommendedName>
</protein>
<keyword evidence="3" id="KW-1185">Reference proteome</keyword>
<proteinExistence type="predicted"/>
<dbReference type="AlphaFoldDB" id="A0A7G9SS14"/>
<feature type="transmembrane region" description="Helical" evidence="1">
    <location>
        <begin position="167"/>
        <end position="188"/>
    </location>
</feature>
<keyword evidence="1" id="KW-0812">Transmembrane</keyword>
<feature type="transmembrane region" description="Helical" evidence="1">
    <location>
        <begin position="500"/>
        <end position="518"/>
    </location>
</feature>
<feature type="transmembrane region" description="Helical" evidence="1">
    <location>
        <begin position="12"/>
        <end position="32"/>
    </location>
</feature>
<organism evidence="2 3">
    <name type="scientific">Thermomonas carbonis</name>
    <dbReference type="NCBI Taxonomy" id="1463158"/>
    <lineage>
        <taxon>Bacteria</taxon>
        <taxon>Pseudomonadati</taxon>
        <taxon>Pseudomonadota</taxon>
        <taxon>Gammaproteobacteria</taxon>
        <taxon>Lysobacterales</taxon>
        <taxon>Lysobacteraceae</taxon>
        <taxon>Thermomonas</taxon>
    </lineage>
</organism>
<keyword evidence="1" id="KW-0472">Membrane</keyword>
<dbReference type="KEGG" id="tcn:H9L16_03225"/>
<feature type="transmembrane region" description="Helical" evidence="1">
    <location>
        <begin position="249"/>
        <end position="268"/>
    </location>
</feature>
<dbReference type="Proteomes" id="UP000515804">
    <property type="component" value="Chromosome"/>
</dbReference>
<feature type="transmembrane region" description="Helical" evidence="1">
    <location>
        <begin position="323"/>
        <end position="350"/>
    </location>
</feature>
<feature type="transmembrane region" description="Helical" evidence="1">
    <location>
        <begin position="129"/>
        <end position="146"/>
    </location>
</feature>
<feature type="transmembrane region" description="Helical" evidence="1">
    <location>
        <begin position="362"/>
        <end position="383"/>
    </location>
</feature>
<feature type="transmembrane region" description="Helical" evidence="1">
    <location>
        <begin position="73"/>
        <end position="95"/>
    </location>
</feature>
<gene>
    <name evidence="2" type="ORF">H9L16_03225</name>
</gene>
<evidence type="ECO:0000313" key="3">
    <source>
        <dbReference type="Proteomes" id="UP000515804"/>
    </source>
</evidence>
<accession>A0A7G9SS14</accession>
<feature type="transmembrane region" description="Helical" evidence="1">
    <location>
        <begin position="434"/>
        <end position="454"/>
    </location>
</feature>
<evidence type="ECO:0008006" key="4">
    <source>
        <dbReference type="Google" id="ProtNLM"/>
    </source>
</evidence>
<dbReference type="RefSeq" id="WP_187553155.1">
    <property type="nucleotide sequence ID" value="NZ_BMZL01000001.1"/>
</dbReference>
<evidence type="ECO:0000313" key="2">
    <source>
        <dbReference type="EMBL" id="QNN70639.1"/>
    </source>
</evidence>
<reference evidence="2 3" key="1">
    <citation type="submission" date="2020-08" db="EMBL/GenBank/DDBJ databases">
        <title>Genome sequence of Thermomonas carbonis KCTC 42013T.</title>
        <authorList>
            <person name="Hyun D.-W."/>
            <person name="Bae J.-W."/>
        </authorList>
    </citation>
    <scope>NUCLEOTIDE SEQUENCE [LARGE SCALE GENOMIC DNA]</scope>
    <source>
        <strain evidence="2 3">KCTC 42013</strain>
    </source>
</reference>
<keyword evidence="1" id="KW-1133">Transmembrane helix</keyword>
<evidence type="ECO:0000256" key="1">
    <source>
        <dbReference type="SAM" id="Phobius"/>
    </source>
</evidence>
<feature type="transmembrane region" description="Helical" evidence="1">
    <location>
        <begin position="102"/>
        <end position="123"/>
    </location>
</feature>
<feature type="transmembrane region" description="Helical" evidence="1">
    <location>
        <begin position="44"/>
        <end position="61"/>
    </location>
</feature>
<name>A0A7G9SS14_9GAMM</name>
<feature type="transmembrane region" description="Helical" evidence="1">
    <location>
        <begin position="461"/>
        <end position="480"/>
    </location>
</feature>
<sequence>MPDHPRSSPLPAVLLWAGIALCVVGLAVHRMWEELPFPRAFEHGLLALLALAAAWPLQRWLRWSRAASLCTVWLLALAVFSGPMPVLAAALLAVAAVGLGSLLLRGAIALPIGLAMIAGTLVWLLSLPIHHRAVYVVACIAVVAWRRRAILEIARATWQQFDAGVRASPAAATGAMLLLGLASTGAWLPTMQSDDVAYHLGLPSQLQTTARYAMDAHLQVWALAPWNGDVLQGVAQVLAGGEARGALNALWLLIAAGAMHGLAGALGGDATRRWWAVALMASLPLSMHLASGMQTELVAMAWLPALAWLVLRDADASSPRNMLAGALLFGALCGLKLMHGVVTLPLLAWAAWRHRAHLPWRALPVGALLAAITGGSSYVHAWWLTGNPLLPLFNDFFRSPFFALRDFSDPRWSGGFDADVLWDITFDTGGYFEAYPGGFGFVLMATLGVWLLALRDPRTRGLAVVASIGLLLTLLPLQYARYLQPALVLLLPGLVVAWPSLRHGAIAFWGVCVLNLAFATNANWMLRTGALKRDIASPGNNAPLFERYAPERLLAARLPDDNSLVLVLPGNYGALAELGQRGRNVSWYSPKWETEFARVDADASGKAWAELLHRNRIGHMIVDDRKASAALRAGLDIAGARKADEAADSQRWSLPVGTAR</sequence>
<dbReference type="EMBL" id="CP060719">
    <property type="protein sequence ID" value="QNN70639.1"/>
    <property type="molecule type" value="Genomic_DNA"/>
</dbReference>